<reference evidence="2 3" key="1">
    <citation type="journal article" date="2019" name="Nat. Microbiol.">
        <title>Mediterranean grassland soil C-N compound turnover is dependent on rainfall and depth, and is mediated by genomically divergent microorganisms.</title>
        <authorList>
            <person name="Diamond S."/>
            <person name="Andeer P.F."/>
            <person name="Li Z."/>
            <person name="Crits-Christoph A."/>
            <person name="Burstein D."/>
            <person name="Anantharaman K."/>
            <person name="Lane K.R."/>
            <person name="Thomas B.C."/>
            <person name="Pan C."/>
            <person name="Northen T.R."/>
            <person name="Banfield J.F."/>
        </authorList>
    </citation>
    <scope>NUCLEOTIDE SEQUENCE [LARGE SCALE GENOMIC DNA]</scope>
    <source>
        <strain evidence="2">NP_7</strain>
    </source>
</reference>
<protein>
    <submittedName>
        <fullName evidence="2">Uncharacterized protein</fullName>
    </submittedName>
</protein>
<gene>
    <name evidence="2" type="ORF">E6H04_04080</name>
</gene>
<proteinExistence type="predicted"/>
<evidence type="ECO:0000313" key="3">
    <source>
        <dbReference type="Proteomes" id="UP000320048"/>
    </source>
</evidence>
<sequence>MSESEREGSPADRTIVIEGPFQTAQERDDLWARATIKAEGRQYRVAVLIPGPSDFHHFFGMPDEEREEARVWFALVDLAKRSTSGFGQATDGSPAEVTVRIPQAPPLRRWVIEDVLDYVHEQLREYVVERKGPTWQARPATIRPQVRQPRLSARPPVPGASRNADRDRKPARPMIITFDPEGDPQPPPKPGPKKGGKKTLLDSLTEVIKNVGRG</sequence>
<comment type="caution">
    <text evidence="2">The sequence shown here is derived from an EMBL/GenBank/DDBJ whole genome shotgun (WGS) entry which is preliminary data.</text>
</comment>
<evidence type="ECO:0000256" key="1">
    <source>
        <dbReference type="SAM" id="MobiDB-lite"/>
    </source>
</evidence>
<feature type="region of interest" description="Disordered" evidence="1">
    <location>
        <begin position="138"/>
        <end position="203"/>
    </location>
</feature>
<accession>A0A537JGZ5</accession>
<organism evidence="2 3">
    <name type="scientific">Candidatus Segetimicrobium genomatis</name>
    <dbReference type="NCBI Taxonomy" id="2569760"/>
    <lineage>
        <taxon>Bacteria</taxon>
        <taxon>Bacillati</taxon>
        <taxon>Candidatus Sysuimicrobiota</taxon>
        <taxon>Candidatus Sysuimicrobiia</taxon>
        <taxon>Candidatus Sysuimicrobiales</taxon>
        <taxon>Candidatus Segetimicrobiaceae</taxon>
        <taxon>Candidatus Segetimicrobium</taxon>
    </lineage>
</organism>
<dbReference type="EMBL" id="VBAO01000107">
    <property type="protein sequence ID" value="TMI82809.1"/>
    <property type="molecule type" value="Genomic_DNA"/>
</dbReference>
<dbReference type="Proteomes" id="UP000320048">
    <property type="component" value="Unassembled WGS sequence"/>
</dbReference>
<evidence type="ECO:0000313" key="2">
    <source>
        <dbReference type="EMBL" id="TMI82809.1"/>
    </source>
</evidence>
<name>A0A537JGZ5_9BACT</name>
<dbReference type="AlphaFoldDB" id="A0A537JGZ5"/>